<dbReference type="EMBL" id="BQKY01000014">
    <property type="protein sequence ID" value="GJN93629.1"/>
    <property type="molecule type" value="Genomic_DNA"/>
</dbReference>
<dbReference type="AlphaFoldDB" id="A0AAV5GUL5"/>
<evidence type="ECO:0000313" key="3">
    <source>
        <dbReference type="EMBL" id="GJN93629.1"/>
    </source>
</evidence>
<proteinExistence type="predicted"/>
<organism evidence="3 4">
    <name type="scientific">Rhodotorula paludigena</name>
    <dbReference type="NCBI Taxonomy" id="86838"/>
    <lineage>
        <taxon>Eukaryota</taxon>
        <taxon>Fungi</taxon>
        <taxon>Dikarya</taxon>
        <taxon>Basidiomycota</taxon>
        <taxon>Pucciniomycotina</taxon>
        <taxon>Microbotryomycetes</taxon>
        <taxon>Sporidiobolales</taxon>
        <taxon>Sporidiobolaceae</taxon>
        <taxon>Rhodotorula</taxon>
    </lineage>
</organism>
<keyword evidence="2" id="KW-0812">Transmembrane</keyword>
<evidence type="ECO:0000256" key="2">
    <source>
        <dbReference type="SAM" id="Phobius"/>
    </source>
</evidence>
<evidence type="ECO:0000313" key="4">
    <source>
        <dbReference type="Proteomes" id="UP001342314"/>
    </source>
</evidence>
<evidence type="ECO:0000256" key="1">
    <source>
        <dbReference type="SAM" id="MobiDB-lite"/>
    </source>
</evidence>
<feature type="transmembrane region" description="Helical" evidence="2">
    <location>
        <begin position="12"/>
        <end position="30"/>
    </location>
</feature>
<feature type="compositionally biased region" description="Basic and acidic residues" evidence="1">
    <location>
        <begin position="65"/>
        <end position="79"/>
    </location>
</feature>
<reference evidence="3 4" key="1">
    <citation type="submission" date="2021-12" db="EMBL/GenBank/DDBJ databases">
        <title>High titer production of polyol ester of fatty acids by Rhodotorula paludigena BS15 towards product separation-free biomass refinery.</title>
        <authorList>
            <person name="Mano J."/>
            <person name="Ono H."/>
            <person name="Tanaka T."/>
            <person name="Naito K."/>
            <person name="Sushida H."/>
            <person name="Ike M."/>
            <person name="Tokuyasu K."/>
            <person name="Kitaoka M."/>
        </authorList>
    </citation>
    <scope>NUCLEOTIDE SEQUENCE [LARGE SCALE GENOMIC DNA]</scope>
    <source>
        <strain evidence="3 4">BS15</strain>
    </source>
</reference>
<name>A0AAV5GUL5_9BASI</name>
<dbReference type="Proteomes" id="UP001342314">
    <property type="component" value="Unassembled WGS sequence"/>
</dbReference>
<keyword evidence="4" id="KW-1185">Reference proteome</keyword>
<keyword evidence="2" id="KW-0472">Membrane</keyword>
<keyword evidence="2" id="KW-1133">Transmembrane helix</keyword>
<accession>A0AAV5GUL5</accession>
<comment type="caution">
    <text evidence="3">The sequence shown here is derived from an EMBL/GenBank/DDBJ whole genome shotgun (WGS) entry which is preliminary data.</text>
</comment>
<protein>
    <submittedName>
        <fullName evidence="3">Uncharacterized protein</fullName>
    </submittedName>
</protein>
<feature type="region of interest" description="Disordered" evidence="1">
    <location>
        <begin position="40"/>
        <end position="79"/>
    </location>
</feature>
<sequence length="79" mass="8793">MARKLSPDGRRIRAIIISAPFLVASSILLYKRLVLGEEQRRLPGSSRSALPVPGDGGPEGMPQDVLKRIREAEDESRRR</sequence>
<gene>
    <name evidence="3" type="ORF">Rhopal_006686-T1</name>
</gene>